<dbReference type="EMBL" id="JBHSWH010000001">
    <property type="protein sequence ID" value="MFC6705140.1"/>
    <property type="molecule type" value="Genomic_DNA"/>
</dbReference>
<evidence type="ECO:0000256" key="1">
    <source>
        <dbReference type="SAM" id="MobiDB-lite"/>
    </source>
</evidence>
<dbReference type="RefSeq" id="WP_382400012.1">
    <property type="nucleotide sequence ID" value="NZ_JBHSWH010000001.1"/>
</dbReference>
<keyword evidence="2" id="KW-0472">Membrane</keyword>
<feature type="region of interest" description="Disordered" evidence="1">
    <location>
        <begin position="1"/>
        <end position="86"/>
    </location>
</feature>
<gene>
    <name evidence="3" type="ORF">ACFQDH_07635</name>
</gene>
<dbReference type="Proteomes" id="UP001596298">
    <property type="component" value="Unassembled WGS sequence"/>
</dbReference>
<protein>
    <submittedName>
        <fullName evidence="3">Superinfection immunity protein</fullName>
    </submittedName>
</protein>
<proteinExistence type="predicted"/>
<feature type="compositionally biased region" description="Basic and acidic residues" evidence="1">
    <location>
        <begin position="17"/>
        <end position="40"/>
    </location>
</feature>
<name>A0ABW2AED3_9MICO</name>
<keyword evidence="4" id="KW-1185">Reference proteome</keyword>
<reference evidence="4" key="1">
    <citation type="journal article" date="2019" name="Int. J. Syst. Evol. Microbiol.">
        <title>The Global Catalogue of Microorganisms (GCM) 10K type strain sequencing project: providing services to taxonomists for standard genome sequencing and annotation.</title>
        <authorList>
            <consortium name="The Broad Institute Genomics Platform"/>
            <consortium name="The Broad Institute Genome Sequencing Center for Infectious Disease"/>
            <person name="Wu L."/>
            <person name="Ma J."/>
        </authorList>
    </citation>
    <scope>NUCLEOTIDE SEQUENCE [LARGE SCALE GENOMIC DNA]</scope>
    <source>
        <strain evidence="4">CCUG 58127</strain>
    </source>
</reference>
<feature type="transmembrane region" description="Helical" evidence="2">
    <location>
        <begin position="110"/>
        <end position="131"/>
    </location>
</feature>
<sequence length="186" mass="20408">MSQHDGPSDDATQPVRLRKDAQPEHTERIPTTPETERFQRPPEQSFYNTPPGHYGSPPPAPAPVQQQQPLPPQGPPGPQYPMQPYAPVPMGGPPAYNSVVMTGRPGPSGVVVAIAWILAVCTFFYLLPWAIAATRNKSNQGGIFLVNFFLGWSFVGWVIALVMACGTDQQTNVVVVNQSSQQHYYR</sequence>
<keyword evidence="2" id="KW-1133">Transmembrane helix</keyword>
<feature type="transmembrane region" description="Helical" evidence="2">
    <location>
        <begin position="143"/>
        <end position="164"/>
    </location>
</feature>
<evidence type="ECO:0000313" key="4">
    <source>
        <dbReference type="Proteomes" id="UP001596298"/>
    </source>
</evidence>
<dbReference type="Pfam" id="PF14373">
    <property type="entry name" value="Imm_superinfect"/>
    <property type="match status" value="1"/>
</dbReference>
<evidence type="ECO:0000313" key="3">
    <source>
        <dbReference type="EMBL" id="MFC6705140.1"/>
    </source>
</evidence>
<dbReference type="InterPro" id="IPR016410">
    <property type="entry name" value="Phage_imm"/>
</dbReference>
<organism evidence="3 4">
    <name type="scientific">Flexivirga alba</name>
    <dbReference type="NCBI Taxonomy" id="702742"/>
    <lineage>
        <taxon>Bacteria</taxon>
        <taxon>Bacillati</taxon>
        <taxon>Actinomycetota</taxon>
        <taxon>Actinomycetes</taxon>
        <taxon>Micrococcales</taxon>
        <taxon>Dermacoccaceae</taxon>
        <taxon>Flexivirga</taxon>
    </lineage>
</organism>
<accession>A0ABW2AED3</accession>
<keyword evidence="2" id="KW-0812">Transmembrane</keyword>
<comment type="caution">
    <text evidence="3">The sequence shown here is derived from an EMBL/GenBank/DDBJ whole genome shotgun (WGS) entry which is preliminary data.</text>
</comment>
<feature type="compositionally biased region" description="Pro residues" evidence="1">
    <location>
        <begin position="69"/>
        <end position="86"/>
    </location>
</feature>
<evidence type="ECO:0000256" key="2">
    <source>
        <dbReference type="SAM" id="Phobius"/>
    </source>
</evidence>